<dbReference type="Proteomes" id="UP000184532">
    <property type="component" value="Unassembled WGS sequence"/>
</dbReference>
<evidence type="ECO:0000313" key="3">
    <source>
        <dbReference type="Proteomes" id="UP000184532"/>
    </source>
</evidence>
<reference evidence="3" key="1">
    <citation type="submission" date="2016-11" db="EMBL/GenBank/DDBJ databases">
        <authorList>
            <person name="Varghese N."/>
            <person name="Submissions S."/>
        </authorList>
    </citation>
    <scope>NUCLEOTIDE SEQUENCE [LARGE SCALE GENOMIC DNA]</scope>
    <source>
        <strain evidence="3">DSM 22638</strain>
    </source>
</reference>
<gene>
    <name evidence="2" type="ORF">SAMN04488116_2326</name>
</gene>
<feature type="chain" id="PRO_5012996987" description="Outer membrane protein beta-barrel domain-containing protein" evidence="1">
    <location>
        <begin position="23"/>
        <end position="340"/>
    </location>
</feature>
<protein>
    <recommendedName>
        <fullName evidence="4">Outer membrane protein beta-barrel domain-containing protein</fullName>
    </recommendedName>
</protein>
<proteinExistence type="predicted"/>
<feature type="signal peptide" evidence="1">
    <location>
        <begin position="1"/>
        <end position="22"/>
    </location>
</feature>
<dbReference type="EMBL" id="FQWL01000003">
    <property type="protein sequence ID" value="SHG73776.1"/>
    <property type="molecule type" value="Genomic_DNA"/>
</dbReference>
<dbReference type="InterPro" id="IPR046495">
    <property type="entry name" value="DUF6588"/>
</dbReference>
<name>A0A1M5M967_9FLAO</name>
<keyword evidence="3" id="KW-1185">Reference proteome</keyword>
<dbReference type="RefSeq" id="WP_073179688.1">
    <property type="nucleotide sequence ID" value="NZ_FQWL01000003.1"/>
</dbReference>
<sequence length="340" mass="37619">MKLSFKKIFLFLVIIPAVSLEAQNDFDFNNYLVLGVESAEELASLYLEPLSEGLLYGLIGGWNNSAEVKKAWELDISLVANGSFVPSEKLSKEIDISSIDNLEVLGGANRVRIPTILGATESEVTFVATLNGEEFVFDAPTGIGLFSTNLLPNAFLQASLGLPFNSELSFRFFPKLKVEGVALGVFGFGLKHEVTKSVQSMEKWPLHISLFGAFTRLDADYDFQADGFVTGNSQKVDVYLNSWLMETLISTKFPVWNVYGSLGYANGKSNYALLGTYTIVTEQETFNFVDPFDVQGEISGFRTSLGTTVRLNRFKINLDYTFQGFNNLALGINYNILKAK</sequence>
<keyword evidence="1" id="KW-0732">Signal</keyword>
<evidence type="ECO:0000256" key="1">
    <source>
        <dbReference type="SAM" id="SignalP"/>
    </source>
</evidence>
<dbReference type="AlphaFoldDB" id="A0A1M5M967"/>
<evidence type="ECO:0000313" key="2">
    <source>
        <dbReference type="EMBL" id="SHG73776.1"/>
    </source>
</evidence>
<dbReference type="OrthoDB" id="9775382at2"/>
<accession>A0A1M5M967</accession>
<organism evidence="2 3">
    <name type="scientific">Flagellimonas flava</name>
    <dbReference type="NCBI Taxonomy" id="570519"/>
    <lineage>
        <taxon>Bacteria</taxon>
        <taxon>Pseudomonadati</taxon>
        <taxon>Bacteroidota</taxon>
        <taxon>Flavobacteriia</taxon>
        <taxon>Flavobacteriales</taxon>
        <taxon>Flavobacteriaceae</taxon>
        <taxon>Flagellimonas</taxon>
    </lineage>
</organism>
<dbReference type="STRING" id="570519.SAMN04488116_2326"/>
<evidence type="ECO:0008006" key="4">
    <source>
        <dbReference type="Google" id="ProtNLM"/>
    </source>
</evidence>
<dbReference type="Pfam" id="PF20230">
    <property type="entry name" value="DUF6588"/>
    <property type="match status" value="1"/>
</dbReference>